<accession>A0A2I8VFT2</accession>
<organism evidence="4 5">
    <name type="scientific">Salinigranum rubrum</name>
    <dbReference type="NCBI Taxonomy" id="755307"/>
    <lineage>
        <taxon>Archaea</taxon>
        <taxon>Methanobacteriati</taxon>
        <taxon>Methanobacteriota</taxon>
        <taxon>Stenosarchaea group</taxon>
        <taxon>Halobacteria</taxon>
        <taxon>Halobacteriales</taxon>
        <taxon>Haloferacaceae</taxon>
        <taxon>Salinigranum</taxon>
    </lineage>
</organism>
<comment type="similarity">
    <text evidence="1">Belongs to the PrpD family.</text>
</comment>
<evidence type="ECO:0000259" key="2">
    <source>
        <dbReference type="Pfam" id="PF03972"/>
    </source>
</evidence>
<dbReference type="PANTHER" id="PTHR16943">
    <property type="entry name" value="2-METHYLCITRATE DEHYDRATASE-RELATED"/>
    <property type="match status" value="1"/>
</dbReference>
<dbReference type="AlphaFoldDB" id="A0A2I8VFT2"/>
<dbReference type="Pfam" id="PF03972">
    <property type="entry name" value="MmgE_PrpD_N"/>
    <property type="match status" value="1"/>
</dbReference>
<dbReference type="KEGG" id="srub:C2R22_03240"/>
<feature type="domain" description="MmgE/PrpD C-terminal" evidence="3">
    <location>
        <begin position="270"/>
        <end position="443"/>
    </location>
</feature>
<sequence length="460" mass="49600">MEFTSETISDYAYHLSIDDISDDAVAAARRLVLDSVGCCLGAYASPPSKHLRATYGRLDGPGAQTATVFGSGTSTLLEYAGLINSTMVRYLDYNDTYISEGRACHPSDHIPALVSVAEAEGRTGAELVEAIVLAYEIEGMGLDTGVLWGNDYDYVTWGSFSSAVAVGTLMGLSRMELQHAVGIAGASNLTLIVSRKGDVSMWKGVAHPYVTHNAIQACQMARAGMTGPERVFEGPGGFFEVVAGRPLDVDRVGGRDSAAYRITDAHVKPFPCGYYMQPMIAGVRDLVTEHDIAHEDIDRIEVETFDEAASILGGAEKWSTDLTRESADHSIPYTTAIAAIHGDVRPEHYANSYRTDPTVHRLMDLVTVEASDEMNAEAVRHPDSTPSLVRLIVDGEEYETHVDYAPGHARNPLSQAALEAKMRSMAEPLLSDEAIDVIVDCCDDLETLPAVDPLVEALAV</sequence>
<dbReference type="InterPro" id="IPR042188">
    <property type="entry name" value="MmgE/PrpD_sf_2"/>
</dbReference>
<dbReference type="Gene3D" id="1.10.4100.10">
    <property type="entry name" value="2-methylcitrate dehydratase PrpD"/>
    <property type="match status" value="1"/>
</dbReference>
<dbReference type="SUPFAM" id="SSF103378">
    <property type="entry name" value="2-methylcitrate dehydratase PrpD"/>
    <property type="match status" value="1"/>
</dbReference>
<dbReference type="Pfam" id="PF19305">
    <property type="entry name" value="MmgE_PrpD_C"/>
    <property type="match status" value="1"/>
</dbReference>
<keyword evidence="5" id="KW-1185">Reference proteome</keyword>
<dbReference type="PANTHER" id="PTHR16943:SF8">
    <property type="entry name" value="2-METHYLCITRATE DEHYDRATASE"/>
    <property type="match status" value="1"/>
</dbReference>
<dbReference type="Gene3D" id="3.30.1330.120">
    <property type="entry name" value="2-methylcitrate dehydratase PrpD"/>
    <property type="match status" value="1"/>
</dbReference>
<evidence type="ECO:0000256" key="1">
    <source>
        <dbReference type="ARBA" id="ARBA00006174"/>
    </source>
</evidence>
<proteinExistence type="inferred from homology"/>
<dbReference type="InterPro" id="IPR045337">
    <property type="entry name" value="MmgE_PrpD_C"/>
</dbReference>
<dbReference type="EMBL" id="CP026309">
    <property type="protein sequence ID" value="AUV80790.1"/>
    <property type="molecule type" value="Genomic_DNA"/>
</dbReference>
<dbReference type="RefSeq" id="WP_103424477.1">
    <property type="nucleotide sequence ID" value="NZ_CP026309.1"/>
</dbReference>
<dbReference type="Proteomes" id="UP000236584">
    <property type="component" value="Chromosome"/>
</dbReference>
<dbReference type="InterPro" id="IPR005656">
    <property type="entry name" value="MmgE_PrpD"/>
</dbReference>
<dbReference type="InterPro" id="IPR042183">
    <property type="entry name" value="MmgE/PrpD_sf_1"/>
</dbReference>
<evidence type="ECO:0008006" key="6">
    <source>
        <dbReference type="Google" id="ProtNLM"/>
    </source>
</evidence>
<dbReference type="InterPro" id="IPR045336">
    <property type="entry name" value="MmgE_PrpD_N"/>
</dbReference>
<dbReference type="GO" id="GO:0016829">
    <property type="term" value="F:lyase activity"/>
    <property type="evidence" value="ECO:0007669"/>
    <property type="project" value="InterPro"/>
</dbReference>
<dbReference type="InterPro" id="IPR036148">
    <property type="entry name" value="MmgE/PrpD_sf"/>
</dbReference>
<gene>
    <name evidence="4" type="ORF">C2R22_03240</name>
</gene>
<evidence type="ECO:0000313" key="5">
    <source>
        <dbReference type="Proteomes" id="UP000236584"/>
    </source>
</evidence>
<name>A0A2I8VFT2_9EURY</name>
<dbReference type="OrthoDB" id="43639at2157"/>
<reference evidence="4 5" key="1">
    <citation type="submission" date="2018-01" db="EMBL/GenBank/DDBJ databases">
        <title>Complete genome sequence of Salinigranum rubrum GX10T, an extremely halophilic archaeon isolated from a marine solar saltern.</title>
        <authorList>
            <person name="Han S."/>
        </authorList>
    </citation>
    <scope>NUCLEOTIDE SEQUENCE [LARGE SCALE GENOMIC DNA]</scope>
    <source>
        <strain evidence="4 5">GX10</strain>
    </source>
</reference>
<feature type="domain" description="MmgE/PrpD N-terminal" evidence="2">
    <location>
        <begin position="6"/>
        <end position="245"/>
    </location>
</feature>
<evidence type="ECO:0000259" key="3">
    <source>
        <dbReference type="Pfam" id="PF19305"/>
    </source>
</evidence>
<protein>
    <recommendedName>
        <fullName evidence="6">2-methylcitrate dehydratase</fullName>
    </recommendedName>
</protein>
<dbReference type="GeneID" id="35591071"/>
<evidence type="ECO:0000313" key="4">
    <source>
        <dbReference type="EMBL" id="AUV80790.1"/>
    </source>
</evidence>